<reference evidence="1 2" key="1">
    <citation type="submission" date="2018-09" db="EMBL/GenBank/DDBJ databases">
        <title>Genomic Encyclopedia of Archaeal and Bacterial Type Strains, Phase II (KMG-II): from individual species to whole genera.</title>
        <authorList>
            <person name="Goeker M."/>
        </authorList>
    </citation>
    <scope>NUCLEOTIDE SEQUENCE [LARGE SCALE GENOMIC DNA]</scope>
    <source>
        <strain evidence="1 2">DSM 13151</strain>
    </source>
</reference>
<accession>A0A419WPC4</accession>
<dbReference type="Proteomes" id="UP000283805">
    <property type="component" value="Unassembled WGS sequence"/>
</dbReference>
<comment type="caution">
    <text evidence="1">The sequence shown here is derived from an EMBL/GenBank/DDBJ whole genome shotgun (WGS) entry which is preliminary data.</text>
</comment>
<evidence type="ECO:0000313" key="2">
    <source>
        <dbReference type="Proteomes" id="UP000283805"/>
    </source>
</evidence>
<gene>
    <name evidence="1" type="ORF">ATJ93_0300</name>
</gene>
<proteinExistence type="predicted"/>
<organism evidence="1 2">
    <name type="scientific">Halopiger aswanensis</name>
    <dbReference type="NCBI Taxonomy" id="148449"/>
    <lineage>
        <taxon>Archaea</taxon>
        <taxon>Methanobacteriati</taxon>
        <taxon>Methanobacteriota</taxon>
        <taxon>Stenosarchaea group</taxon>
        <taxon>Halobacteria</taxon>
        <taxon>Halobacteriales</taxon>
        <taxon>Natrialbaceae</taxon>
        <taxon>Halopiger</taxon>
    </lineage>
</organism>
<dbReference type="EMBL" id="RAPO01000001">
    <property type="protein sequence ID" value="RKD97315.1"/>
    <property type="molecule type" value="Genomic_DNA"/>
</dbReference>
<keyword evidence="2" id="KW-1185">Reference proteome</keyword>
<dbReference type="AlphaFoldDB" id="A0A419WPC4"/>
<protein>
    <submittedName>
        <fullName evidence="1">Uncharacterized protein</fullName>
    </submittedName>
</protein>
<name>A0A419WPC4_9EURY</name>
<evidence type="ECO:0000313" key="1">
    <source>
        <dbReference type="EMBL" id="RKD97315.1"/>
    </source>
</evidence>
<sequence>MWVSLFPGQTLRFDRFRTDADANVSHTFSGSG</sequence>